<feature type="region of interest" description="Disordered" evidence="1">
    <location>
        <begin position="19"/>
        <end position="38"/>
    </location>
</feature>
<name>A0AAE3JR53_9FLAO</name>
<feature type="chain" id="PRO_5041963324" description="Lipoprotein with Yx(FWY)xxD motif" evidence="2">
    <location>
        <begin position="22"/>
        <end position="93"/>
    </location>
</feature>
<evidence type="ECO:0000256" key="2">
    <source>
        <dbReference type="SAM" id="SignalP"/>
    </source>
</evidence>
<gene>
    <name evidence="3" type="ORF">K8352_17615</name>
</gene>
<evidence type="ECO:0000313" key="3">
    <source>
        <dbReference type="EMBL" id="MCG2462584.1"/>
    </source>
</evidence>
<dbReference type="Pfam" id="PF03640">
    <property type="entry name" value="Lipoprotein_15"/>
    <property type="match status" value="1"/>
</dbReference>
<organism evidence="3 4">
    <name type="scientific">Cerina litoralis</name>
    <dbReference type="NCBI Taxonomy" id="2874477"/>
    <lineage>
        <taxon>Bacteria</taxon>
        <taxon>Pseudomonadati</taxon>
        <taxon>Bacteroidota</taxon>
        <taxon>Flavobacteriia</taxon>
        <taxon>Flavobacteriales</taxon>
        <taxon>Flavobacteriaceae</taxon>
        <taxon>Cerina</taxon>
    </lineage>
</organism>
<evidence type="ECO:0000313" key="4">
    <source>
        <dbReference type="Proteomes" id="UP001200642"/>
    </source>
</evidence>
<dbReference type="PROSITE" id="PS51257">
    <property type="entry name" value="PROKAR_LIPOPROTEIN"/>
    <property type="match status" value="1"/>
</dbReference>
<proteinExistence type="predicted"/>
<evidence type="ECO:0000256" key="1">
    <source>
        <dbReference type="SAM" id="MobiDB-lite"/>
    </source>
</evidence>
<reference evidence="3" key="1">
    <citation type="submission" date="2023-02" db="EMBL/GenBank/DDBJ databases">
        <title>Genome of Flavobacteriaceae gen. nov. sp. strain F89.</title>
        <authorList>
            <person name="Wang Y."/>
        </authorList>
    </citation>
    <scope>NUCLEOTIDE SEQUENCE</scope>
    <source>
        <strain evidence="3">F89</strain>
    </source>
</reference>
<dbReference type="AlphaFoldDB" id="A0AAE3JR53"/>
<feature type="signal peptide" evidence="2">
    <location>
        <begin position="1"/>
        <end position="21"/>
    </location>
</feature>
<dbReference type="Proteomes" id="UP001200642">
    <property type="component" value="Unassembled WGS sequence"/>
</dbReference>
<accession>A0AAE3JR53</accession>
<feature type="non-terminal residue" evidence="3">
    <location>
        <position position="93"/>
    </location>
</feature>
<keyword evidence="4" id="KW-1185">Reference proteome</keyword>
<comment type="caution">
    <text evidence="3">The sequence shown here is derived from an EMBL/GenBank/DDBJ whole genome shotgun (WGS) entry which is preliminary data.</text>
</comment>
<protein>
    <recommendedName>
        <fullName evidence="5">Lipoprotein with Yx(FWY)xxD motif</fullName>
    </recommendedName>
</protein>
<keyword evidence="2" id="KW-0732">Signal</keyword>
<sequence>MKYKLLLLVFSFFLLSSCSNSNDDNTPPVEKENNPPSKENAVKLADNATFGKILTDSNGMSLYFFSLDTKQTSECLDGCLSVWPVFYQSNITV</sequence>
<dbReference type="EMBL" id="JAIRBC010000036">
    <property type="protein sequence ID" value="MCG2462584.1"/>
    <property type="molecule type" value="Genomic_DNA"/>
</dbReference>
<dbReference type="InterPro" id="IPR005297">
    <property type="entry name" value="Lipoprotein_repeat"/>
</dbReference>
<evidence type="ECO:0008006" key="5">
    <source>
        <dbReference type="Google" id="ProtNLM"/>
    </source>
</evidence>